<dbReference type="STRING" id="1121003.SAMN03080618_00200"/>
<dbReference type="EMBL" id="FORF01000001">
    <property type="protein sequence ID" value="SFI35352.1"/>
    <property type="molecule type" value="Genomic_DNA"/>
</dbReference>
<dbReference type="AlphaFoldDB" id="A0A1I3HI39"/>
<protein>
    <recommendedName>
        <fullName evidence="3">DUF2783 domain-containing protein</fullName>
    </recommendedName>
</protein>
<keyword evidence="2" id="KW-1185">Reference proteome</keyword>
<accession>A0A1I3HI39</accession>
<evidence type="ECO:0008006" key="3">
    <source>
        <dbReference type="Google" id="ProtNLM"/>
    </source>
</evidence>
<gene>
    <name evidence="1" type="ORF">SAMN03080618_00200</name>
</gene>
<evidence type="ECO:0000313" key="1">
    <source>
        <dbReference type="EMBL" id="SFI35352.1"/>
    </source>
</evidence>
<organism evidence="1 2">
    <name type="scientific">Aquamicrobium aerolatum DSM 21857</name>
    <dbReference type="NCBI Taxonomy" id="1121003"/>
    <lineage>
        <taxon>Bacteria</taxon>
        <taxon>Pseudomonadati</taxon>
        <taxon>Pseudomonadota</taxon>
        <taxon>Alphaproteobacteria</taxon>
        <taxon>Hyphomicrobiales</taxon>
        <taxon>Phyllobacteriaceae</taxon>
        <taxon>Aerobium</taxon>
    </lineage>
</organism>
<proteinExistence type="predicted"/>
<sequence>MATRDGENYMSDHASGGDRLGLAGDDFYAALMAAHDGLTYDESARLNARLVLLMANAIGDLEELQALLAAARKG</sequence>
<name>A0A1I3HI39_9HYPH</name>
<reference evidence="2" key="1">
    <citation type="submission" date="2016-10" db="EMBL/GenBank/DDBJ databases">
        <authorList>
            <person name="Varghese N."/>
            <person name="Submissions S."/>
        </authorList>
    </citation>
    <scope>NUCLEOTIDE SEQUENCE [LARGE SCALE GENOMIC DNA]</scope>
    <source>
        <strain evidence="2">DSM 21857</strain>
    </source>
</reference>
<dbReference type="Pfam" id="PF10932">
    <property type="entry name" value="DUF2783"/>
    <property type="match status" value="1"/>
</dbReference>
<dbReference type="Proteomes" id="UP000242763">
    <property type="component" value="Unassembled WGS sequence"/>
</dbReference>
<dbReference type="InterPro" id="IPR021233">
    <property type="entry name" value="DUF2783"/>
</dbReference>
<evidence type="ECO:0000313" key="2">
    <source>
        <dbReference type="Proteomes" id="UP000242763"/>
    </source>
</evidence>